<evidence type="ECO:0000256" key="8">
    <source>
        <dbReference type="ARBA" id="ARBA00023098"/>
    </source>
</evidence>
<sequence>MNVKTQNNKRSLLHDAVDIISISTHSLESDDFHKCFQPISRHEMDSSGIFYIFSFFIRYFILLPIRLLFLVLALVFYALLISKALIKNCENEMKFAYIFIIKAINFIVGAKITHHGKKCNLNRPHIFVSNHTSFVDFIILSNHGRPHACVSENHGGLFYLLFNLILGKNGSIAFKRSEKLDRAKVKEKMKIHLAHNKLPLLVFPEGTCVNNKYSVMFQKGVFELDVDICPVSLKYKRTLMDPYWNRRKQGFALHLLYLMTRWYIEADVYWHSPATRKENETPSEFGDRVKALISDKAGLINTLWNGYLKSSPALKERDLLKVAFIKTYCLLRECYIEKEEYKFTTYKMFLFGSIQYEVFLLEILKRYHDIKSLQPVEQNTLISSINTCSLVRLFNKKKCSCKAHITKKSKNRYKFKNCRLEVFRRMM</sequence>
<comment type="subcellular location">
    <subcellularLocation>
        <location evidence="1">Membrane</location>
    </subcellularLocation>
</comment>
<dbReference type="Pfam" id="PF01553">
    <property type="entry name" value="Acyltransferase"/>
    <property type="match status" value="1"/>
</dbReference>
<keyword evidence="8" id="KW-0443">Lipid metabolism</keyword>
<evidence type="ECO:0000256" key="6">
    <source>
        <dbReference type="ARBA" id="ARBA00022692"/>
    </source>
</evidence>
<dbReference type="VEuPathDB" id="MicrosporidiaDB:NCER_100062"/>
<dbReference type="InterPro" id="IPR002123">
    <property type="entry name" value="Plipid/glycerol_acylTrfase"/>
</dbReference>
<dbReference type="CDD" id="cd07991">
    <property type="entry name" value="LPLAT_LPCAT1-like"/>
    <property type="match status" value="1"/>
</dbReference>
<evidence type="ECO:0000256" key="10">
    <source>
        <dbReference type="ARBA" id="ARBA00023209"/>
    </source>
</evidence>
<gene>
    <name evidence="15" type="ORF">AAJ76_1600048942</name>
</gene>
<dbReference type="GO" id="GO:0008374">
    <property type="term" value="F:O-acyltransferase activity"/>
    <property type="evidence" value="ECO:0007669"/>
    <property type="project" value="InterPro"/>
</dbReference>
<evidence type="ECO:0000313" key="16">
    <source>
        <dbReference type="Proteomes" id="UP000034350"/>
    </source>
</evidence>
<proteinExistence type="inferred from homology"/>
<keyword evidence="10" id="KW-0594">Phospholipid biosynthesis</keyword>
<evidence type="ECO:0000313" key="15">
    <source>
        <dbReference type="EMBL" id="KKO75619.1"/>
    </source>
</evidence>
<dbReference type="Proteomes" id="UP000034350">
    <property type="component" value="Unassembled WGS sequence"/>
</dbReference>
<evidence type="ECO:0000256" key="9">
    <source>
        <dbReference type="ARBA" id="ARBA00023136"/>
    </source>
</evidence>
<feature type="transmembrane region" description="Helical" evidence="13">
    <location>
        <begin position="95"/>
        <end position="113"/>
    </location>
</feature>
<dbReference type="AlphaFoldDB" id="A0A0F9ZDM5"/>
<keyword evidence="11" id="KW-1208">Phospholipid metabolism</keyword>
<feature type="domain" description="Phospholipid/glycerol acyltransferase" evidence="14">
    <location>
        <begin position="125"/>
        <end position="236"/>
    </location>
</feature>
<evidence type="ECO:0000256" key="11">
    <source>
        <dbReference type="ARBA" id="ARBA00023264"/>
    </source>
</evidence>
<reference evidence="15 16" key="1">
    <citation type="journal article" date="2015" name="Environ. Microbiol.">
        <title>Genome analyses suggest the presence of polyploidy and recent human-driven expansions in eight global populations of the honeybee pathogen Nosema ceranae.</title>
        <authorList>
            <person name="Pelin A."/>
            <person name="Selman M."/>
            <person name="Aris-Brosou S."/>
            <person name="Farinelli L."/>
            <person name="Corradi N."/>
        </authorList>
    </citation>
    <scope>NUCLEOTIDE SEQUENCE [LARGE SCALE GENOMIC DNA]</scope>
    <source>
        <strain evidence="15 16">PA08 1199</strain>
    </source>
</reference>
<evidence type="ECO:0000256" key="2">
    <source>
        <dbReference type="ARBA" id="ARBA00005189"/>
    </source>
</evidence>
<dbReference type="InterPro" id="IPR045252">
    <property type="entry name" value="LPCAT1-like"/>
</dbReference>
<dbReference type="PANTHER" id="PTHR23063">
    <property type="entry name" value="PHOSPHOLIPID ACYLTRANSFERASE"/>
    <property type="match status" value="1"/>
</dbReference>
<comment type="pathway">
    <text evidence="2">Lipid metabolism.</text>
</comment>
<accession>A0A0F9ZDM5</accession>
<keyword evidence="4" id="KW-0444">Lipid biosynthesis</keyword>
<dbReference type="GO" id="GO:0008654">
    <property type="term" value="P:phospholipid biosynthetic process"/>
    <property type="evidence" value="ECO:0007669"/>
    <property type="project" value="UniProtKB-KW"/>
</dbReference>
<evidence type="ECO:0000256" key="4">
    <source>
        <dbReference type="ARBA" id="ARBA00022516"/>
    </source>
</evidence>
<keyword evidence="9 13" id="KW-0472">Membrane</keyword>
<evidence type="ECO:0000256" key="3">
    <source>
        <dbReference type="ARBA" id="ARBA00008655"/>
    </source>
</evidence>
<dbReference type="VEuPathDB" id="MicrosporidiaDB:G9O61_00g004450"/>
<dbReference type="SUPFAM" id="SSF69593">
    <property type="entry name" value="Glycerol-3-phosphate (1)-acyltransferase"/>
    <property type="match status" value="1"/>
</dbReference>
<dbReference type="EMBL" id="JPQZ01000016">
    <property type="protein sequence ID" value="KKO75619.1"/>
    <property type="molecule type" value="Genomic_DNA"/>
</dbReference>
<dbReference type="GeneID" id="36319072"/>
<keyword evidence="6 13" id="KW-0812">Transmembrane</keyword>
<dbReference type="GO" id="GO:0016020">
    <property type="term" value="C:membrane"/>
    <property type="evidence" value="ECO:0007669"/>
    <property type="project" value="UniProtKB-SubCell"/>
</dbReference>
<protein>
    <submittedName>
        <fullName evidence="15">1-acyl-sn-glycerol-3-phosphate acyltransferase</fullName>
    </submittedName>
</protein>
<evidence type="ECO:0000259" key="14">
    <source>
        <dbReference type="SMART" id="SM00563"/>
    </source>
</evidence>
<comment type="similarity">
    <text evidence="3">Belongs to the 1-acyl-sn-glycerol-3-phosphate acyltransferase family.</text>
</comment>
<dbReference type="RefSeq" id="XP_024331361.1">
    <property type="nucleotide sequence ID" value="XM_024474163.1"/>
</dbReference>
<dbReference type="VEuPathDB" id="MicrosporidiaDB:AAJ76_1600048942"/>
<evidence type="ECO:0000256" key="13">
    <source>
        <dbReference type="SAM" id="Phobius"/>
    </source>
</evidence>
<comment type="caution">
    <text evidence="15">The sequence shown here is derived from an EMBL/GenBank/DDBJ whole genome shotgun (WGS) entry which is preliminary data.</text>
</comment>
<feature type="transmembrane region" description="Helical" evidence="13">
    <location>
        <begin position="67"/>
        <end position="86"/>
    </location>
</feature>
<keyword evidence="16" id="KW-1185">Reference proteome</keyword>
<dbReference type="OrthoDB" id="202234at2759"/>
<keyword evidence="7 13" id="KW-1133">Transmembrane helix</keyword>
<keyword evidence="5 15" id="KW-0808">Transferase</keyword>
<evidence type="ECO:0000256" key="12">
    <source>
        <dbReference type="ARBA" id="ARBA00023315"/>
    </source>
</evidence>
<dbReference type="SMART" id="SM00563">
    <property type="entry name" value="PlsC"/>
    <property type="match status" value="1"/>
</dbReference>
<evidence type="ECO:0000256" key="1">
    <source>
        <dbReference type="ARBA" id="ARBA00004370"/>
    </source>
</evidence>
<keyword evidence="12 15" id="KW-0012">Acyltransferase</keyword>
<name>A0A0F9ZDM5_9MICR</name>
<evidence type="ECO:0000256" key="7">
    <source>
        <dbReference type="ARBA" id="ARBA00022989"/>
    </source>
</evidence>
<evidence type="ECO:0000256" key="5">
    <source>
        <dbReference type="ARBA" id="ARBA00022679"/>
    </source>
</evidence>
<organism evidence="15 16">
    <name type="scientific">Vairimorpha ceranae</name>
    <dbReference type="NCBI Taxonomy" id="40302"/>
    <lineage>
        <taxon>Eukaryota</taxon>
        <taxon>Fungi</taxon>
        <taxon>Fungi incertae sedis</taxon>
        <taxon>Microsporidia</taxon>
        <taxon>Nosematidae</taxon>
        <taxon>Vairimorpha</taxon>
    </lineage>
</organism>